<reference evidence="1 2" key="1">
    <citation type="journal article" date="2016" name="Nat. Commun.">
        <title>Thousands of microbial genomes shed light on interconnected biogeochemical processes in an aquifer system.</title>
        <authorList>
            <person name="Anantharaman K."/>
            <person name="Brown C.T."/>
            <person name="Hug L.A."/>
            <person name="Sharon I."/>
            <person name="Castelle C.J."/>
            <person name="Probst A.J."/>
            <person name="Thomas B.C."/>
            <person name="Singh A."/>
            <person name="Wilkins M.J."/>
            <person name="Karaoz U."/>
            <person name="Brodie E.L."/>
            <person name="Williams K.H."/>
            <person name="Hubbard S.S."/>
            <person name="Banfield J.F."/>
        </authorList>
    </citation>
    <scope>NUCLEOTIDE SEQUENCE [LARGE SCALE GENOMIC DNA]</scope>
</reference>
<evidence type="ECO:0000313" key="1">
    <source>
        <dbReference type="EMBL" id="OHA20201.1"/>
    </source>
</evidence>
<organism evidence="1 2">
    <name type="scientific">Candidatus Taylorbacteria bacterium RIFCSPHIGHO2_01_FULL_51_15</name>
    <dbReference type="NCBI Taxonomy" id="1802304"/>
    <lineage>
        <taxon>Bacteria</taxon>
        <taxon>Candidatus Tayloriibacteriota</taxon>
    </lineage>
</organism>
<dbReference type="EMBL" id="MHRI01000034">
    <property type="protein sequence ID" value="OHA20201.1"/>
    <property type="molecule type" value="Genomic_DNA"/>
</dbReference>
<dbReference type="AlphaFoldDB" id="A0A1G2MAZ8"/>
<dbReference type="PROSITE" id="PS51257">
    <property type="entry name" value="PROKAR_LIPOPROTEIN"/>
    <property type="match status" value="1"/>
</dbReference>
<comment type="caution">
    <text evidence="1">The sequence shown here is derived from an EMBL/GenBank/DDBJ whole genome shotgun (WGS) entry which is preliminary data.</text>
</comment>
<gene>
    <name evidence="1" type="ORF">A2849_04095</name>
</gene>
<sequence>MKRFQHTFTWFDENRKQLFWLLTCLVLLFASCYVYFVNTAALNGVRWGVAEQEITTLGGEVSELESTYLSLKQSVTLSLAYERGFEDIGAVKFISTEKVSAVAKTNEI</sequence>
<name>A0A1G2MAZ8_9BACT</name>
<protein>
    <recommendedName>
        <fullName evidence="3">Cell division protein FtsL</fullName>
    </recommendedName>
</protein>
<evidence type="ECO:0008006" key="3">
    <source>
        <dbReference type="Google" id="ProtNLM"/>
    </source>
</evidence>
<accession>A0A1G2MAZ8</accession>
<evidence type="ECO:0000313" key="2">
    <source>
        <dbReference type="Proteomes" id="UP000178121"/>
    </source>
</evidence>
<proteinExistence type="predicted"/>
<dbReference type="Proteomes" id="UP000178121">
    <property type="component" value="Unassembled WGS sequence"/>
</dbReference>